<proteinExistence type="predicted"/>
<dbReference type="RefSeq" id="WP_260368938.1">
    <property type="nucleotide sequence ID" value="NZ_OV915080.1"/>
</dbReference>
<evidence type="ECO:0000313" key="3">
    <source>
        <dbReference type="Proteomes" id="UP001295440"/>
    </source>
</evidence>
<dbReference type="AlphaFoldDB" id="A0AAU9R4Z1"/>
<evidence type="ECO:0000256" key="1">
    <source>
        <dbReference type="SAM" id="SignalP"/>
    </source>
</evidence>
<accession>A0AAU9R4Z1</accession>
<gene>
    <name evidence="2" type="ORF">LDD865_1004</name>
</gene>
<reference evidence="2" key="1">
    <citation type="submission" date="2022-02" db="EMBL/GenBank/DDBJ databases">
        <authorList>
            <person name="Deutsch MARIE S."/>
        </authorList>
    </citation>
    <scope>NUCLEOTIDE SEQUENCE</scope>
    <source>
        <strain evidence="2">CIRM-BIA865</strain>
    </source>
</reference>
<sequence length="172" mass="19662">MNKKLVTFLLSLGLFVSFGLLSNSNNAEAAAYGGKLYTTPKALRGTWYFAKAGKTDETDNSGMPTQYQHLYKKIKITAHTITFTKRKRAGLSGRYTFYKSTKKLSFKKMNAAEKYATKHKWLNPYNSGKRHLGFSETWLHIFESSNSGELTVSKGHLIFENVYSKDYFVKKR</sequence>
<keyword evidence="1" id="KW-0732">Signal</keyword>
<dbReference type="EMBL" id="OV915080">
    <property type="protein sequence ID" value="CAH1706163.1"/>
    <property type="molecule type" value="Genomic_DNA"/>
</dbReference>
<protein>
    <submittedName>
        <fullName evidence="2">Uncharacterized protein</fullName>
    </submittedName>
</protein>
<feature type="signal peptide" evidence="1">
    <location>
        <begin position="1"/>
        <end position="29"/>
    </location>
</feature>
<name>A0AAU9R4Z1_9LACO</name>
<evidence type="ECO:0000313" key="2">
    <source>
        <dbReference type="EMBL" id="CAH1706163.1"/>
    </source>
</evidence>
<feature type="chain" id="PRO_5043739985" evidence="1">
    <location>
        <begin position="30"/>
        <end position="172"/>
    </location>
</feature>
<dbReference type="Proteomes" id="UP001295440">
    <property type="component" value="Chromosome"/>
</dbReference>
<organism evidence="2 3">
    <name type="scientific">Lactobacillus delbrueckii subsp. delbrueckii</name>
    <dbReference type="NCBI Taxonomy" id="83684"/>
    <lineage>
        <taxon>Bacteria</taxon>
        <taxon>Bacillati</taxon>
        <taxon>Bacillota</taxon>
        <taxon>Bacilli</taxon>
        <taxon>Lactobacillales</taxon>
        <taxon>Lactobacillaceae</taxon>
        <taxon>Lactobacillus</taxon>
    </lineage>
</organism>